<comment type="caution">
    <text evidence="5">The sequence shown here is derived from an EMBL/GenBank/DDBJ whole genome shotgun (WGS) entry which is preliminary data.</text>
</comment>
<dbReference type="SMART" id="SM00906">
    <property type="entry name" value="Fungal_trans"/>
    <property type="match status" value="1"/>
</dbReference>
<reference evidence="5" key="1">
    <citation type="submission" date="2023-03" db="EMBL/GenBank/DDBJ databases">
        <title>Massive genome expansion in bonnet fungi (Mycena s.s.) driven by repeated elements and novel gene families across ecological guilds.</title>
        <authorList>
            <consortium name="Lawrence Berkeley National Laboratory"/>
            <person name="Harder C.B."/>
            <person name="Miyauchi S."/>
            <person name="Viragh M."/>
            <person name="Kuo A."/>
            <person name="Thoen E."/>
            <person name="Andreopoulos B."/>
            <person name="Lu D."/>
            <person name="Skrede I."/>
            <person name="Drula E."/>
            <person name="Henrissat B."/>
            <person name="Morin E."/>
            <person name="Kohler A."/>
            <person name="Barry K."/>
            <person name="LaButti K."/>
            <person name="Morin E."/>
            <person name="Salamov A."/>
            <person name="Lipzen A."/>
            <person name="Mereny Z."/>
            <person name="Hegedus B."/>
            <person name="Baldrian P."/>
            <person name="Stursova M."/>
            <person name="Weitz H."/>
            <person name="Taylor A."/>
            <person name="Grigoriev I.V."/>
            <person name="Nagy L.G."/>
            <person name="Martin F."/>
            <person name="Kauserud H."/>
        </authorList>
    </citation>
    <scope>NUCLEOTIDE SEQUENCE</scope>
    <source>
        <strain evidence="5">CBHHK188m</strain>
    </source>
</reference>
<dbReference type="PANTHER" id="PTHR46910">
    <property type="entry name" value="TRANSCRIPTION FACTOR PDR1"/>
    <property type="match status" value="1"/>
</dbReference>
<dbReference type="CDD" id="cd00067">
    <property type="entry name" value="GAL4"/>
    <property type="match status" value="1"/>
</dbReference>
<dbReference type="GO" id="GO:0003677">
    <property type="term" value="F:DNA binding"/>
    <property type="evidence" value="ECO:0007669"/>
    <property type="project" value="InterPro"/>
</dbReference>
<dbReference type="PROSITE" id="PS50048">
    <property type="entry name" value="ZN2_CY6_FUNGAL_2"/>
    <property type="match status" value="1"/>
</dbReference>
<dbReference type="GO" id="GO:0000981">
    <property type="term" value="F:DNA-binding transcription factor activity, RNA polymerase II-specific"/>
    <property type="evidence" value="ECO:0007669"/>
    <property type="project" value="InterPro"/>
</dbReference>
<keyword evidence="1" id="KW-0479">Metal-binding</keyword>
<evidence type="ECO:0000313" key="5">
    <source>
        <dbReference type="EMBL" id="KAJ7745801.1"/>
    </source>
</evidence>
<dbReference type="Gene3D" id="4.10.240.10">
    <property type="entry name" value="Zn(2)-C6 fungal-type DNA-binding domain"/>
    <property type="match status" value="1"/>
</dbReference>
<keyword evidence="2" id="KW-0539">Nucleus</keyword>
<dbReference type="GO" id="GO:0008270">
    <property type="term" value="F:zinc ion binding"/>
    <property type="evidence" value="ECO:0007669"/>
    <property type="project" value="InterPro"/>
</dbReference>
<keyword evidence="6" id="KW-1185">Reference proteome</keyword>
<feature type="compositionally biased region" description="Basic and acidic residues" evidence="3">
    <location>
        <begin position="599"/>
        <end position="611"/>
    </location>
</feature>
<feature type="compositionally biased region" description="Polar residues" evidence="3">
    <location>
        <begin position="613"/>
        <end position="630"/>
    </location>
</feature>
<dbReference type="InterPro" id="IPR007219">
    <property type="entry name" value="XnlR_reg_dom"/>
</dbReference>
<evidence type="ECO:0000256" key="3">
    <source>
        <dbReference type="SAM" id="MobiDB-lite"/>
    </source>
</evidence>
<dbReference type="GO" id="GO:0006351">
    <property type="term" value="P:DNA-templated transcription"/>
    <property type="evidence" value="ECO:0007669"/>
    <property type="project" value="InterPro"/>
</dbReference>
<proteinExistence type="predicted"/>
<dbReference type="Pfam" id="PF04082">
    <property type="entry name" value="Fungal_trans"/>
    <property type="match status" value="1"/>
</dbReference>
<gene>
    <name evidence="5" type="ORF">DFH07DRAFT_833248</name>
</gene>
<dbReference type="InterPro" id="IPR050987">
    <property type="entry name" value="AtrR-like"/>
</dbReference>
<evidence type="ECO:0000256" key="1">
    <source>
        <dbReference type="ARBA" id="ARBA00022723"/>
    </source>
</evidence>
<organism evidence="5 6">
    <name type="scientific">Mycena maculata</name>
    <dbReference type="NCBI Taxonomy" id="230809"/>
    <lineage>
        <taxon>Eukaryota</taxon>
        <taxon>Fungi</taxon>
        <taxon>Dikarya</taxon>
        <taxon>Basidiomycota</taxon>
        <taxon>Agaricomycotina</taxon>
        <taxon>Agaricomycetes</taxon>
        <taxon>Agaricomycetidae</taxon>
        <taxon>Agaricales</taxon>
        <taxon>Marasmiineae</taxon>
        <taxon>Mycenaceae</taxon>
        <taxon>Mycena</taxon>
    </lineage>
</organism>
<feature type="domain" description="Zn(2)-C6 fungal-type" evidence="4">
    <location>
        <begin position="17"/>
        <end position="46"/>
    </location>
</feature>
<dbReference type="InterPro" id="IPR036864">
    <property type="entry name" value="Zn2-C6_fun-type_DNA-bd_sf"/>
</dbReference>
<dbReference type="SMART" id="SM00066">
    <property type="entry name" value="GAL4"/>
    <property type="match status" value="1"/>
</dbReference>
<evidence type="ECO:0000259" key="4">
    <source>
        <dbReference type="PROSITE" id="PS50048"/>
    </source>
</evidence>
<dbReference type="InterPro" id="IPR001138">
    <property type="entry name" value="Zn2Cys6_DnaBD"/>
</dbReference>
<dbReference type="Pfam" id="PF00172">
    <property type="entry name" value="Zn_clus"/>
    <property type="match status" value="1"/>
</dbReference>
<protein>
    <submittedName>
        <fullName evidence="5">Fungal-specific transcription factor domain-containing protein</fullName>
    </submittedName>
</protein>
<evidence type="ECO:0000256" key="2">
    <source>
        <dbReference type="ARBA" id="ARBA00023242"/>
    </source>
</evidence>
<dbReference type="Proteomes" id="UP001215280">
    <property type="component" value="Unassembled WGS sequence"/>
</dbReference>
<accession>A0AAD7N486</accession>
<dbReference type="EMBL" id="JARJLG010000101">
    <property type="protein sequence ID" value="KAJ7745801.1"/>
    <property type="molecule type" value="Genomic_DNA"/>
</dbReference>
<evidence type="ECO:0000313" key="6">
    <source>
        <dbReference type="Proteomes" id="UP001215280"/>
    </source>
</evidence>
<dbReference type="CDD" id="cd12148">
    <property type="entry name" value="fungal_TF_MHR"/>
    <property type="match status" value="1"/>
</dbReference>
<dbReference type="PROSITE" id="PS00463">
    <property type="entry name" value="ZN2_CY6_FUNGAL_1"/>
    <property type="match status" value="1"/>
</dbReference>
<feature type="region of interest" description="Disordered" evidence="3">
    <location>
        <begin position="599"/>
        <end position="643"/>
    </location>
</feature>
<name>A0AAD7N486_9AGAR</name>
<dbReference type="PANTHER" id="PTHR46910:SF38">
    <property type="entry name" value="ZN(2)-C6 FUNGAL-TYPE DOMAIN-CONTAINING PROTEIN"/>
    <property type="match status" value="1"/>
</dbReference>
<dbReference type="AlphaFoldDB" id="A0AAD7N486"/>
<dbReference type="SUPFAM" id="SSF57701">
    <property type="entry name" value="Zn2/Cys6 DNA-binding domain"/>
    <property type="match status" value="1"/>
</dbReference>
<sequence>MFLNDDSPTKTRKGHRPCDMCRRKKRRCDGGHPCEHCIQHEFNCTYEQRATQRASASRRKASLETRLETVESLLRASNPNPDTILRKGSGILEMITEGIRGVNEPYPTPHSEDLGFTDVADSFELLSLSNSTEHGFQGKSSQAMLVKAAVDLKLNSKTFNASNGSRPAKPWNIKPWLEGYPIRTYEFPEDDLIGSLISCYFENVNIFFPILHRPTFENAVTTNMQMRNGGFAETLLLVCALGAWYSEDPRVHLPAVNKCGTAGWKWFDQVDLAGNSLRGQPTLYDLQSYCLAIQFLHRTSGNRACWIPAGIGIRLGVDIGAHRSKSRGMRPTPEEELEKRAYWALVLLDSHISAALGRTNAVAQDLDLEMPIACDDEHWVSSIGNKPFYQPPGTPSLVEFFLCHINLHRILAVVQRILYSPNRLAIRIGRLDDMWEEKVVIELDSALNTWFDAVPAHLRWDPVCPDDVFFDQSAALFCNYCLVRILIHRPFIPAIRSSNSRTNLPSLTICSNAARACTHAAEIHHRRRPNNPFIFGQTALFTAGVVLLLNILGCGRVGRAPDADLTNVHKCIAVLRAQRESWPSTGPLVETLERLLEVDHPPSEKHKRENDEPSSSICHATAQPAVSTSNKRSHPPNPPSSGLWTAFLPMTADDVAWVKTIDHSGKAPAHSPQTLTTADSSAETAYFFAPHGLDADNLNYFGASGAAHEADTAAMWSTAPTGFEVSDWDLYLSNIDDVTRIKVPAAW</sequence>